<dbReference type="Proteomes" id="UP000789739">
    <property type="component" value="Unassembled WGS sequence"/>
</dbReference>
<sequence length="133" mass="15387">MRPVSRERSLELYDDGKKISNEDNDSRAKMESSMEDMIKARFAGLKTDLEYMDPLKEYLCVTMDREGEIFDIHAEFDDNPVTTEPSFEDVMTLWVSVLMWSAQMVVVNKPYTQTASRITGRIYALIKQSGEEE</sequence>
<organism evidence="2 3">
    <name type="scientific">Paraglomus brasilianum</name>
    <dbReference type="NCBI Taxonomy" id="144538"/>
    <lineage>
        <taxon>Eukaryota</taxon>
        <taxon>Fungi</taxon>
        <taxon>Fungi incertae sedis</taxon>
        <taxon>Mucoromycota</taxon>
        <taxon>Glomeromycotina</taxon>
        <taxon>Glomeromycetes</taxon>
        <taxon>Paraglomerales</taxon>
        <taxon>Paraglomeraceae</taxon>
        <taxon>Paraglomus</taxon>
    </lineage>
</organism>
<feature type="region of interest" description="Disordered" evidence="1">
    <location>
        <begin position="1"/>
        <end position="29"/>
    </location>
</feature>
<evidence type="ECO:0000313" key="3">
    <source>
        <dbReference type="Proteomes" id="UP000789739"/>
    </source>
</evidence>
<dbReference type="AlphaFoldDB" id="A0A9N8ZAE7"/>
<keyword evidence="3" id="KW-1185">Reference proteome</keyword>
<evidence type="ECO:0000313" key="2">
    <source>
        <dbReference type="EMBL" id="CAG8486773.1"/>
    </source>
</evidence>
<gene>
    <name evidence="2" type="ORF">PBRASI_LOCUS1876</name>
</gene>
<protein>
    <submittedName>
        <fullName evidence="2">6342_t:CDS:1</fullName>
    </submittedName>
</protein>
<dbReference type="OrthoDB" id="2343923at2759"/>
<dbReference type="EMBL" id="CAJVPI010000133">
    <property type="protein sequence ID" value="CAG8486773.1"/>
    <property type="molecule type" value="Genomic_DNA"/>
</dbReference>
<evidence type="ECO:0000256" key="1">
    <source>
        <dbReference type="SAM" id="MobiDB-lite"/>
    </source>
</evidence>
<name>A0A9N8ZAE7_9GLOM</name>
<comment type="caution">
    <text evidence="2">The sequence shown here is derived from an EMBL/GenBank/DDBJ whole genome shotgun (WGS) entry which is preliminary data.</text>
</comment>
<proteinExistence type="predicted"/>
<reference evidence="2" key="1">
    <citation type="submission" date="2021-06" db="EMBL/GenBank/DDBJ databases">
        <authorList>
            <person name="Kallberg Y."/>
            <person name="Tangrot J."/>
            <person name="Rosling A."/>
        </authorList>
    </citation>
    <scope>NUCLEOTIDE SEQUENCE</scope>
    <source>
        <strain evidence="2">BR232B</strain>
    </source>
</reference>
<accession>A0A9N8ZAE7</accession>